<keyword evidence="4 10" id="KW-0812">Transmembrane</keyword>
<keyword evidence="5" id="KW-0769">Symport</keyword>
<dbReference type="Pfam" id="PF00209">
    <property type="entry name" value="SNF"/>
    <property type="match status" value="1"/>
</dbReference>
<comment type="subcellular location">
    <subcellularLocation>
        <location evidence="1">Membrane</location>
        <topology evidence="1">Multi-pass membrane protein</topology>
    </subcellularLocation>
</comment>
<dbReference type="GO" id="GO:0015293">
    <property type="term" value="F:symporter activity"/>
    <property type="evidence" value="ECO:0007669"/>
    <property type="project" value="UniProtKB-KW"/>
</dbReference>
<dbReference type="Proteomes" id="UP001516400">
    <property type="component" value="Unassembled WGS sequence"/>
</dbReference>
<keyword evidence="12" id="KW-1185">Reference proteome</keyword>
<keyword evidence="6 10" id="KW-1133">Transmembrane helix</keyword>
<feature type="transmembrane region" description="Helical" evidence="10">
    <location>
        <begin position="328"/>
        <end position="348"/>
    </location>
</feature>
<feature type="transmembrane region" description="Helical" evidence="10">
    <location>
        <begin position="50"/>
        <end position="70"/>
    </location>
</feature>
<feature type="transmembrane region" description="Helical" evidence="10">
    <location>
        <begin position="369"/>
        <end position="389"/>
    </location>
</feature>
<evidence type="ECO:0000256" key="9">
    <source>
        <dbReference type="PIRSR" id="PIRSR600175-2"/>
    </source>
</evidence>
<evidence type="ECO:0000256" key="5">
    <source>
        <dbReference type="ARBA" id="ARBA00022847"/>
    </source>
</evidence>
<keyword evidence="7 10" id="KW-0472">Membrane</keyword>
<keyword evidence="8" id="KW-0479">Metal-binding</keyword>
<feature type="transmembrane region" description="Helical" evidence="10">
    <location>
        <begin position="476"/>
        <end position="497"/>
    </location>
</feature>
<dbReference type="PROSITE" id="PS50267">
    <property type="entry name" value="NA_NEUROTRAN_SYMP_3"/>
    <property type="match status" value="1"/>
</dbReference>
<feature type="transmembrane region" description="Helical" evidence="10">
    <location>
        <begin position="440"/>
        <end position="461"/>
    </location>
</feature>
<dbReference type="PANTHER" id="PTHR11616">
    <property type="entry name" value="SODIUM/CHLORIDE DEPENDENT TRANSPORTER"/>
    <property type="match status" value="1"/>
</dbReference>
<feature type="binding site" evidence="8">
    <location>
        <position position="26"/>
    </location>
    <ligand>
        <name>Na(+)</name>
        <dbReference type="ChEBI" id="CHEBI:29101"/>
        <label>1</label>
    </ligand>
</feature>
<dbReference type="InterPro" id="IPR000175">
    <property type="entry name" value="Na/ntran_symport"/>
</dbReference>
<feature type="transmembrane region" description="Helical" evidence="10">
    <location>
        <begin position="182"/>
        <end position="205"/>
    </location>
</feature>
<evidence type="ECO:0000256" key="8">
    <source>
        <dbReference type="PIRSR" id="PIRSR600175-1"/>
    </source>
</evidence>
<evidence type="ECO:0000313" key="11">
    <source>
        <dbReference type="EMBL" id="KAL3273010.1"/>
    </source>
</evidence>
<feature type="binding site" evidence="8">
    <location>
        <position position="237"/>
    </location>
    <ligand>
        <name>Na(+)</name>
        <dbReference type="ChEBI" id="CHEBI:29101"/>
        <label>1</label>
    </ligand>
</feature>
<accession>A0ABD2N2W6</accession>
<dbReference type="InterPro" id="IPR037272">
    <property type="entry name" value="SNS_sf"/>
</dbReference>
<reference evidence="11 12" key="1">
    <citation type="journal article" date="2021" name="BMC Biol.">
        <title>Horizontally acquired antibacterial genes associated with adaptive radiation of ladybird beetles.</title>
        <authorList>
            <person name="Li H.S."/>
            <person name="Tang X.F."/>
            <person name="Huang Y.H."/>
            <person name="Xu Z.Y."/>
            <person name="Chen M.L."/>
            <person name="Du X.Y."/>
            <person name="Qiu B.Y."/>
            <person name="Chen P.T."/>
            <person name="Zhang W."/>
            <person name="Slipinski A."/>
            <person name="Escalona H.E."/>
            <person name="Waterhouse R.M."/>
            <person name="Zwick A."/>
            <person name="Pang H."/>
        </authorList>
    </citation>
    <scope>NUCLEOTIDE SEQUENCE [LARGE SCALE GENOMIC DNA]</scope>
    <source>
        <strain evidence="11">SYSU2018</strain>
    </source>
</reference>
<dbReference type="EMBL" id="JABFTP020000062">
    <property type="protein sequence ID" value="KAL3273010.1"/>
    <property type="molecule type" value="Genomic_DNA"/>
</dbReference>
<evidence type="ECO:0000256" key="10">
    <source>
        <dbReference type="SAM" id="Phobius"/>
    </source>
</evidence>
<dbReference type="AlphaFoldDB" id="A0ABD2N2W6"/>
<proteinExistence type="inferred from homology"/>
<sequence length="563" mass="65733">MSDDSYITNPRTTWSSKHYYEIGLIGFVLGVSNSLYLFNSIKSLGGTFSTPYLLFTLVLGIPLVILELSLSQYGQKDMIQIWELCPVFKGLGWDVCTNDWNTPYCFTLEANISRRLDCYDLYGKQKCDKALWETSHNQYWFLVVQKIDFGMFQWVNMFHCFGVTTIAFALTCKGIKIIEKMVFWFLIFAAIQFTLILYCSFIQHGSGYGLSYFFSWNLTQLNDKLPWAVGIKHVVVSTGIGTGGLRTLGSQNHFRGHSYMNGMMIILVDTSVTVLYMLLYLSLCGNLSYFSNQQIEDIFKDPEPEFWSKIPRMLHKLEGSSKFWQCTFYSQIFLVLLSKTLVLMFIVLKTIFNKFPRTENHFMATSLSLYFAVFLCCATMFSQFGTFIWKQLISLAIRGPMILLMNFLQITVILYIYGLPTVVDDLHFMLGFRLPFHWQVILFFSPIILGSLWILHLLYFYEHLGELDGITLTRKIILNIVAYSPIFTTAGYAIWFVRMLIWKCKRENVLRPSESWYLSDPILRKSRQMFSAMSMTKEYLYRQTKRQEKEQYDFDDDAYTELE</sequence>
<evidence type="ECO:0000256" key="2">
    <source>
        <dbReference type="ARBA" id="ARBA00006459"/>
    </source>
</evidence>
<comment type="similarity">
    <text evidence="2">Belongs to the sodium:neurotransmitter symporter (SNF) (TC 2.A.22) family.</text>
</comment>
<evidence type="ECO:0000256" key="3">
    <source>
        <dbReference type="ARBA" id="ARBA00022448"/>
    </source>
</evidence>
<evidence type="ECO:0000256" key="4">
    <source>
        <dbReference type="ARBA" id="ARBA00022692"/>
    </source>
</evidence>
<feature type="transmembrane region" description="Helical" evidence="10">
    <location>
        <begin position="151"/>
        <end position="170"/>
    </location>
</feature>
<dbReference type="PANTHER" id="PTHR11616:SF295">
    <property type="entry name" value="SODIUM: NEUROTRANSMITTER SYMPORTER FAMILY"/>
    <property type="match status" value="1"/>
</dbReference>
<evidence type="ECO:0000313" key="12">
    <source>
        <dbReference type="Proteomes" id="UP001516400"/>
    </source>
</evidence>
<evidence type="ECO:0000256" key="1">
    <source>
        <dbReference type="ARBA" id="ARBA00004141"/>
    </source>
</evidence>
<protein>
    <submittedName>
        <fullName evidence="11">Uncharacterized protein</fullName>
    </submittedName>
</protein>
<feature type="disulfide bond" evidence="9">
    <location>
        <begin position="96"/>
        <end position="105"/>
    </location>
</feature>
<evidence type="ECO:0000256" key="6">
    <source>
        <dbReference type="ARBA" id="ARBA00022989"/>
    </source>
</evidence>
<keyword evidence="3" id="KW-0813">Transport</keyword>
<dbReference type="GO" id="GO:0016020">
    <property type="term" value="C:membrane"/>
    <property type="evidence" value="ECO:0007669"/>
    <property type="project" value="UniProtKB-SubCell"/>
</dbReference>
<keyword evidence="9" id="KW-1015">Disulfide bond</keyword>
<keyword evidence="8" id="KW-0915">Sodium</keyword>
<feature type="transmembrane region" description="Helical" evidence="10">
    <location>
        <begin position="20"/>
        <end position="38"/>
    </location>
</feature>
<gene>
    <name evidence="11" type="ORF">HHI36_014466</name>
</gene>
<dbReference type="SUPFAM" id="SSF161070">
    <property type="entry name" value="SNF-like"/>
    <property type="match status" value="1"/>
</dbReference>
<feature type="binding site" evidence="8">
    <location>
        <position position="33"/>
    </location>
    <ligand>
        <name>Na(+)</name>
        <dbReference type="ChEBI" id="CHEBI:29101"/>
        <label>1</label>
    </ligand>
</feature>
<feature type="transmembrane region" description="Helical" evidence="10">
    <location>
        <begin position="401"/>
        <end position="419"/>
    </location>
</feature>
<comment type="caution">
    <text evidence="11">The sequence shown here is derived from an EMBL/GenBank/DDBJ whole genome shotgun (WGS) entry which is preliminary data.</text>
</comment>
<evidence type="ECO:0000256" key="7">
    <source>
        <dbReference type="ARBA" id="ARBA00023136"/>
    </source>
</evidence>
<organism evidence="11 12">
    <name type="scientific">Cryptolaemus montrouzieri</name>
    <dbReference type="NCBI Taxonomy" id="559131"/>
    <lineage>
        <taxon>Eukaryota</taxon>
        <taxon>Metazoa</taxon>
        <taxon>Ecdysozoa</taxon>
        <taxon>Arthropoda</taxon>
        <taxon>Hexapoda</taxon>
        <taxon>Insecta</taxon>
        <taxon>Pterygota</taxon>
        <taxon>Neoptera</taxon>
        <taxon>Endopterygota</taxon>
        <taxon>Coleoptera</taxon>
        <taxon>Polyphaga</taxon>
        <taxon>Cucujiformia</taxon>
        <taxon>Coccinelloidea</taxon>
        <taxon>Coccinellidae</taxon>
        <taxon>Scymninae</taxon>
        <taxon>Scymnini</taxon>
        <taxon>Cryptolaemus</taxon>
    </lineage>
</organism>
<feature type="transmembrane region" description="Helical" evidence="10">
    <location>
        <begin position="260"/>
        <end position="283"/>
    </location>
</feature>
<name>A0ABD2N2W6_9CUCU</name>
<dbReference type="PRINTS" id="PR00176">
    <property type="entry name" value="NANEUSMPORT"/>
</dbReference>